<feature type="compositionally biased region" description="Basic and acidic residues" evidence="1">
    <location>
        <begin position="36"/>
        <end position="47"/>
    </location>
</feature>
<evidence type="ECO:0000256" key="1">
    <source>
        <dbReference type="SAM" id="MobiDB-lite"/>
    </source>
</evidence>
<feature type="region of interest" description="Disordered" evidence="1">
    <location>
        <begin position="1"/>
        <end position="71"/>
    </location>
</feature>
<name>A0A0A9GH45_ARUDO</name>
<proteinExistence type="predicted"/>
<organism evidence="2">
    <name type="scientific">Arundo donax</name>
    <name type="common">Giant reed</name>
    <name type="synonym">Donax arundinaceus</name>
    <dbReference type="NCBI Taxonomy" id="35708"/>
    <lineage>
        <taxon>Eukaryota</taxon>
        <taxon>Viridiplantae</taxon>
        <taxon>Streptophyta</taxon>
        <taxon>Embryophyta</taxon>
        <taxon>Tracheophyta</taxon>
        <taxon>Spermatophyta</taxon>
        <taxon>Magnoliopsida</taxon>
        <taxon>Liliopsida</taxon>
        <taxon>Poales</taxon>
        <taxon>Poaceae</taxon>
        <taxon>PACMAD clade</taxon>
        <taxon>Arundinoideae</taxon>
        <taxon>Arundineae</taxon>
        <taxon>Arundo</taxon>
    </lineage>
</organism>
<accession>A0A0A9GH45</accession>
<evidence type="ECO:0000313" key="2">
    <source>
        <dbReference type="EMBL" id="JAE22744.1"/>
    </source>
</evidence>
<sequence length="71" mass="7281">MVTGSGALEEVGEEVEGLGPEGGVGSAWAAAGRQSTAREAELKKPWRSEGALGPTQVFPVAPARGRRPPEP</sequence>
<reference evidence="2" key="1">
    <citation type="submission" date="2014-09" db="EMBL/GenBank/DDBJ databases">
        <authorList>
            <person name="Magalhaes I.L.F."/>
            <person name="Oliveira U."/>
            <person name="Santos F.R."/>
            <person name="Vidigal T.H.D.A."/>
            <person name="Brescovit A.D."/>
            <person name="Santos A.J."/>
        </authorList>
    </citation>
    <scope>NUCLEOTIDE SEQUENCE</scope>
    <source>
        <tissue evidence="2">Shoot tissue taken approximately 20 cm above the soil surface</tissue>
    </source>
</reference>
<dbReference type="EMBL" id="GBRH01175152">
    <property type="protein sequence ID" value="JAE22744.1"/>
    <property type="molecule type" value="Transcribed_RNA"/>
</dbReference>
<dbReference type="AlphaFoldDB" id="A0A0A9GH45"/>
<protein>
    <submittedName>
        <fullName evidence="2">Uncharacterized protein</fullName>
    </submittedName>
</protein>
<reference evidence="2" key="2">
    <citation type="journal article" date="2015" name="Data Brief">
        <title>Shoot transcriptome of the giant reed, Arundo donax.</title>
        <authorList>
            <person name="Barrero R.A."/>
            <person name="Guerrero F.D."/>
            <person name="Moolhuijzen P."/>
            <person name="Goolsby J.A."/>
            <person name="Tidwell J."/>
            <person name="Bellgard S.E."/>
            <person name="Bellgard M.I."/>
        </authorList>
    </citation>
    <scope>NUCLEOTIDE SEQUENCE</scope>
    <source>
        <tissue evidence="2">Shoot tissue taken approximately 20 cm above the soil surface</tissue>
    </source>
</reference>